<accession>A0ABQ2DEU7</accession>
<evidence type="ECO:0000313" key="2">
    <source>
        <dbReference type="EMBL" id="GGJ51984.1"/>
    </source>
</evidence>
<keyword evidence="1" id="KW-1133">Transmembrane helix</keyword>
<proteinExistence type="predicted"/>
<reference evidence="3" key="1">
    <citation type="journal article" date="2019" name="Int. J. Syst. Evol. Microbiol.">
        <title>The Global Catalogue of Microorganisms (GCM) 10K type strain sequencing project: providing services to taxonomists for standard genome sequencing and annotation.</title>
        <authorList>
            <consortium name="The Broad Institute Genomics Platform"/>
            <consortium name="The Broad Institute Genome Sequencing Center for Infectious Disease"/>
            <person name="Wu L."/>
            <person name="Ma J."/>
        </authorList>
    </citation>
    <scope>NUCLEOTIDE SEQUENCE [LARGE SCALE GENOMIC DNA]</scope>
    <source>
        <strain evidence="3">CGMCC 1.3685</strain>
    </source>
</reference>
<evidence type="ECO:0000256" key="1">
    <source>
        <dbReference type="SAM" id="Phobius"/>
    </source>
</evidence>
<evidence type="ECO:0000313" key="3">
    <source>
        <dbReference type="Proteomes" id="UP000606115"/>
    </source>
</evidence>
<organism evidence="2 3">
    <name type="scientific">Glutamicibacter ardleyensis</name>
    <dbReference type="NCBI Taxonomy" id="225894"/>
    <lineage>
        <taxon>Bacteria</taxon>
        <taxon>Bacillati</taxon>
        <taxon>Actinomycetota</taxon>
        <taxon>Actinomycetes</taxon>
        <taxon>Micrococcales</taxon>
        <taxon>Micrococcaceae</taxon>
        <taxon>Glutamicibacter</taxon>
    </lineage>
</organism>
<feature type="transmembrane region" description="Helical" evidence="1">
    <location>
        <begin position="63"/>
        <end position="84"/>
    </location>
</feature>
<dbReference type="EMBL" id="BMKX01000001">
    <property type="protein sequence ID" value="GGJ51984.1"/>
    <property type="molecule type" value="Genomic_DNA"/>
</dbReference>
<gene>
    <name evidence="2" type="ORF">GCM10007173_08210</name>
</gene>
<protein>
    <submittedName>
        <fullName evidence="2">Uncharacterized protein</fullName>
    </submittedName>
</protein>
<name>A0ABQ2DEU7_9MICC</name>
<keyword evidence="1" id="KW-0812">Transmembrane</keyword>
<keyword evidence="3" id="KW-1185">Reference proteome</keyword>
<dbReference type="Proteomes" id="UP000606115">
    <property type="component" value="Unassembled WGS sequence"/>
</dbReference>
<keyword evidence="1" id="KW-0472">Membrane</keyword>
<feature type="transmembrane region" description="Helical" evidence="1">
    <location>
        <begin position="36"/>
        <end position="57"/>
    </location>
</feature>
<comment type="caution">
    <text evidence="2">The sequence shown here is derived from an EMBL/GenBank/DDBJ whole genome shotgun (WGS) entry which is preliminary data.</text>
</comment>
<sequence>MPVRIFHLSKLIYPWQERMGRSAVLGFTGETSGIGILNNSSGCVGVFGVLFVVEFYVGNLSHVDWICMAAGILVATHRLFLSLFHVKHI</sequence>